<feature type="signal peptide" evidence="2">
    <location>
        <begin position="1"/>
        <end position="22"/>
    </location>
</feature>
<dbReference type="EMBL" id="CP103445">
    <property type="protein sequence ID" value="UWS33935.1"/>
    <property type="molecule type" value="Genomic_DNA"/>
</dbReference>
<keyword evidence="1 2" id="KW-0732">Signal</keyword>
<proteinExistence type="predicted"/>
<feature type="domain" description="YdgH/BhsA/McbA-like" evidence="3">
    <location>
        <begin position="34"/>
        <end position="87"/>
    </location>
</feature>
<gene>
    <name evidence="4" type="primary">yhcN</name>
    <name evidence="4" type="ORF">NYP84_01620</name>
</gene>
<dbReference type="InterPro" id="IPR051096">
    <property type="entry name" value="BhsA/McbA_stress_biofilm_assoc"/>
</dbReference>
<protein>
    <submittedName>
        <fullName evidence="4">Peroxide/acid stress response protein YhcN</fullName>
    </submittedName>
</protein>
<dbReference type="InterPro" id="IPR036275">
    <property type="entry name" value="YdgH-like_sf"/>
</dbReference>
<feature type="chain" id="PRO_5047194267" evidence="2">
    <location>
        <begin position="23"/>
        <end position="87"/>
    </location>
</feature>
<dbReference type="Gene3D" id="3.30.1660.10">
    <property type="entry name" value="Flavin-binding protein dodecin"/>
    <property type="match status" value="1"/>
</dbReference>
<reference evidence="4" key="1">
    <citation type="submission" date="2022-07" db="EMBL/GenBank/DDBJ databases">
        <title>Genetic diversity of Erwinia pyrifoliae.</title>
        <authorList>
            <person name="Park D.S."/>
            <person name="Ham H."/>
        </authorList>
    </citation>
    <scope>NUCLEOTIDE SEQUENCE</scope>
    <source>
        <strain evidence="4">CP201486</strain>
    </source>
</reference>
<dbReference type="PANTHER" id="PTHR34156">
    <property type="entry name" value="OUTER MEMBRANE PROTEIN-RELATED-RELATED"/>
    <property type="match status" value="1"/>
</dbReference>
<sequence length="87" mass="9263">MNIKTTIAALGMLSTLSFGAFAAQSVNTDQIKGLQPIGVVSVSGVSGSSMDIRQALNDKAREKGASAYRVIENYQNGNWHATAELYK</sequence>
<dbReference type="InterPro" id="IPR010854">
    <property type="entry name" value="YdgH/BhsA/McbA-like_dom"/>
</dbReference>
<dbReference type="InterPro" id="IPR047775">
    <property type="entry name" value="Stress_YhcN-like"/>
</dbReference>
<dbReference type="NCBIfam" id="NF033776">
    <property type="entry name" value="stress_YhcN"/>
    <property type="match status" value="1"/>
</dbReference>
<evidence type="ECO:0000259" key="3">
    <source>
        <dbReference type="Pfam" id="PF07338"/>
    </source>
</evidence>
<dbReference type="Proteomes" id="UP001058553">
    <property type="component" value="Chromosome"/>
</dbReference>
<organism evidence="4 5">
    <name type="scientific">Erwinia pyrifoliae</name>
    <dbReference type="NCBI Taxonomy" id="79967"/>
    <lineage>
        <taxon>Bacteria</taxon>
        <taxon>Pseudomonadati</taxon>
        <taxon>Pseudomonadota</taxon>
        <taxon>Gammaproteobacteria</taxon>
        <taxon>Enterobacterales</taxon>
        <taxon>Erwiniaceae</taxon>
        <taxon>Erwinia</taxon>
    </lineage>
</organism>
<dbReference type="RefSeq" id="WP_259816672.1">
    <property type="nucleotide sequence ID" value="NZ_CP103445.1"/>
</dbReference>
<dbReference type="InterPro" id="IPR025543">
    <property type="entry name" value="Dodecin-like"/>
</dbReference>
<dbReference type="Pfam" id="PF07338">
    <property type="entry name" value="YdgH_BhsA-like"/>
    <property type="match status" value="1"/>
</dbReference>
<dbReference type="PANTHER" id="PTHR34156:SF5">
    <property type="entry name" value="OUTER MEMBRANE PROTEIN"/>
    <property type="match status" value="1"/>
</dbReference>
<name>A0ABY5X9Y9_ERWPY</name>
<keyword evidence="5" id="KW-1185">Reference proteome</keyword>
<evidence type="ECO:0000256" key="2">
    <source>
        <dbReference type="SAM" id="SignalP"/>
    </source>
</evidence>
<evidence type="ECO:0000313" key="5">
    <source>
        <dbReference type="Proteomes" id="UP001058553"/>
    </source>
</evidence>
<evidence type="ECO:0000313" key="4">
    <source>
        <dbReference type="EMBL" id="UWS33935.1"/>
    </source>
</evidence>
<evidence type="ECO:0000256" key="1">
    <source>
        <dbReference type="ARBA" id="ARBA00022729"/>
    </source>
</evidence>
<accession>A0ABY5X9Y9</accession>
<dbReference type="SUPFAM" id="SSF159871">
    <property type="entry name" value="YdgH-like"/>
    <property type="match status" value="1"/>
</dbReference>